<evidence type="ECO:0000313" key="1">
    <source>
        <dbReference type="EMBL" id="QDV05038.1"/>
    </source>
</evidence>
<dbReference type="EMBL" id="CP036434">
    <property type="protein sequence ID" value="QDV05038.1"/>
    <property type="molecule type" value="Genomic_DNA"/>
</dbReference>
<keyword evidence="2" id="KW-1185">Reference proteome</keyword>
<organism evidence="1 2">
    <name type="scientific">Saltatorellus ferox</name>
    <dbReference type="NCBI Taxonomy" id="2528018"/>
    <lineage>
        <taxon>Bacteria</taxon>
        <taxon>Pseudomonadati</taxon>
        <taxon>Planctomycetota</taxon>
        <taxon>Planctomycetia</taxon>
        <taxon>Planctomycetia incertae sedis</taxon>
        <taxon>Saltatorellus</taxon>
    </lineage>
</organism>
<dbReference type="Gene3D" id="3.40.50.10610">
    <property type="entry name" value="ABC-type transport auxiliary lipoprotein component"/>
    <property type="match status" value="1"/>
</dbReference>
<gene>
    <name evidence="1" type="ORF">Poly30_05330</name>
</gene>
<sequence length="179" mass="19794">MGSAKITSDFESYTLRRVGVLPFSEINKDPMAAHEVGAIETSFHSEFAAATPYDLVPLRAQDLAELLPPDPFREGWYAPATLRTLRERFRLDAILVGTITSRRVVVPQVLGVQLDLVSCETGQTIWSADLQLDASSEETREAIDSWAHGQLGEEHGAKMTLLSPKKFASFAAYQMARLL</sequence>
<evidence type="ECO:0000313" key="2">
    <source>
        <dbReference type="Proteomes" id="UP000320390"/>
    </source>
</evidence>
<dbReference type="AlphaFoldDB" id="A0A518ELT0"/>
<proteinExistence type="predicted"/>
<accession>A0A518ELT0</accession>
<reference evidence="1 2" key="1">
    <citation type="submission" date="2019-02" db="EMBL/GenBank/DDBJ databases">
        <title>Deep-cultivation of Planctomycetes and their phenomic and genomic characterization uncovers novel biology.</title>
        <authorList>
            <person name="Wiegand S."/>
            <person name="Jogler M."/>
            <person name="Boedeker C."/>
            <person name="Pinto D."/>
            <person name="Vollmers J."/>
            <person name="Rivas-Marin E."/>
            <person name="Kohn T."/>
            <person name="Peeters S.H."/>
            <person name="Heuer A."/>
            <person name="Rast P."/>
            <person name="Oberbeckmann S."/>
            <person name="Bunk B."/>
            <person name="Jeske O."/>
            <person name="Meyerdierks A."/>
            <person name="Storesund J.E."/>
            <person name="Kallscheuer N."/>
            <person name="Luecker S."/>
            <person name="Lage O.M."/>
            <person name="Pohl T."/>
            <person name="Merkel B.J."/>
            <person name="Hornburger P."/>
            <person name="Mueller R.-W."/>
            <person name="Bruemmer F."/>
            <person name="Labrenz M."/>
            <person name="Spormann A.M."/>
            <person name="Op den Camp H."/>
            <person name="Overmann J."/>
            <person name="Amann R."/>
            <person name="Jetten M.S.M."/>
            <person name="Mascher T."/>
            <person name="Medema M.H."/>
            <person name="Devos D.P."/>
            <person name="Kaster A.-K."/>
            <person name="Ovreas L."/>
            <person name="Rohde M."/>
            <person name="Galperin M.Y."/>
            <person name="Jogler C."/>
        </authorList>
    </citation>
    <scope>NUCLEOTIDE SEQUENCE [LARGE SCALE GENOMIC DNA]</scope>
    <source>
        <strain evidence="1 2">Poly30</strain>
    </source>
</reference>
<protein>
    <submittedName>
        <fullName evidence="1">Uncharacterized protein</fullName>
    </submittedName>
</protein>
<name>A0A518ELT0_9BACT</name>
<dbReference type="Proteomes" id="UP000320390">
    <property type="component" value="Chromosome"/>
</dbReference>